<organism evidence="4 5">
    <name type="scientific">Xyrichtys novacula</name>
    <name type="common">Pearly razorfish</name>
    <name type="synonym">Hemipteronotus novacula</name>
    <dbReference type="NCBI Taxonomy" id="13765"/>
    <lineage>
        <taxon>Eukaryota</taxon>
        <taxon>Metazoa</taxon>
        <taxon>Chordata</taxon>
        <taxon>Craniata</taxon>
        <taxon>Vertebrata</taxon>
        <taxon>Euteleostomi</taxon>
        <taxon>Actinopterygii</taxon>
        <taxon>Neopterygii</taxon>
        <taxon>Teleostei</taxon>
        <taxon>Neoteleostei</taxon>
        <taxon>Acanthomorphata</taxon>
        <taxon>Eupercaria</taxon>
        <taxon>Labriformes</taxon>
        <taxon>Labridae</taxon>
        <taxon>Xyrichtys</taxon>
    </lineage>
</organism>
<dbReference type="Pfam" id="PF00226">
    <property type="entry name" value="DnaJ"/>
    <property type="match status" value="1"/>
</dbReference>
<dbReference type="AlphaFoldDB" id="A0AAV1FVZ1"/>
<dbReference type="SMART" id="SM00271">
    <property type="entry name" value="DnaJ"/>
    <property type="match status" value="1"/>
</dbReference>
<gene>
    <name evidence="4" type="ORF">XNOV1_A023828</name>
</gene>
<keyword evidence="2" id="KW-1133">Transmembrane helix</keyword>
<dbReference type="InterPro" id="IPR001623">
    <property type="entry name" value="DnaJ_domain"/>
</dbReference>
<accession>A0AAV1FVZ1</accession>
<protein>
    <submittedName>
        <fullName evidence="4">DnaJ (Hsp40) homolog, subfamily C, member 30b</fullName>
    </submittedName>
</protein>
<evidence type="ECO:0000313" key="4">
    <source>
        <dbReference type="EMBL" id="CAJ1065360.1"/>
    </source>
</evidence>
<feature type="domain" description="J" evidence="3">
    <location>
        <begin position="170"/>
        <end position="235"/>
    </location>
</feature>
<name>A0AAV1FVZ1_XYRNO</name>
<evidence type="ECO:0000256" key="2">
    <source>
        <dbReference type="SAM" id="Phobius"/>
    </source>
</evidence>
<dbReference type="InterPro" id="IPR036869">
    <property type="entry name" value="J_dom_sf"/>
</dbReference>
<feature type="transmembrane region" description="Helical" evidence="2">
    <location>
        <begin position="325"/>
        <end position="342"/>
    </location>
</feature>
<dbReference type="PRINTS" id="PR00625">
    <property type="entry name" value="JDOMAIN"/>
</dbReference>
<keyword evidence="2" id="KW-0812">Transmembrane</keyword>
<proteinExistence type="predicted"/>
<dbReference type="EMBL" id="OY660873">
    <property type="protein sequence ID" value="CAJ1065360.1"/>
    <property type="molecule type" value="Genomic_DNA"/>
</dbReference>
<dbReference type="CDD" id="cd06257">
    <property type="entry name" value="DnaJ"/>
    <property type="match status" value="1"/>
</dbReference>
<dbReference type="PROSITE" id="PS50076">
    <property type="entry name" value="DNAJ_2"/>
    <property type="match status" value="1"/>
</dbReference>
<dbReference type="PANTHER" id="PTHR44873:SF1">
    <property type="entry name" value="DNAJ HOMOLOG SUBFAMILY C MEMBER 30, MITOCHONDRIAL"/>
    <property type="match status" value="1"/>
</dbReference>
<evidence type="ECO:0000256" key="1">
    <source>
        <dbReference type="SAM" id="MobiDB-lite"/>
    </source>
</evidence>
<evidence type="ECO:0000259" key="3">
    <source>
        <dbReference type="PROSITE" id="PS50076"/>
    </source>
</evidence>
<keyword evidence="5" id="KW-1185">Reference proteome</keyword>
<sequence>MAEVGQRLGSGAYRLTALRSSQSRPVVTGEGSGCLLANCTISDNRITEESTGSDRTRESLQASKRALHLSTRLRPLLQENLWLGRMVSWSRGTVSGHSDIFRSPQQLRELCTFVLILTEQRSERPGTGLRLKRLKLHPDTLQASPTWRSYSWRSDSKPENAILLYRSRTAYYDILKVSPGATQSQIKTAYYKQSFIYHPDRNPGSEEAKQRFSEVSEAYSVLGSISLRTKYDRGILSQSDIQNAGRPSSRETPSRSSEPLHQYQQRSGQFSRAGGKTMFDFDAFFQGHYGKELQREKDMRAVRKRAEEVCKENYRSWKEEKRPKAIAGLVLIIAAFIFINTMET</sequence>
<keyword evidence="2" id="KW-0472">Membrane</keyword>
<feature type="region of interest" description="Disordered" evidence="1">
    <location>
        <begin position="238"/>
        <end position="267"/>
    </location>
</feature>
<dbReference type="Gene3D" id="1.10.287.110">
    <property type="entry name" value="DnaJ domain"/>
    <property type="match status" value="1"/>
</dbReference>
<dbReference type="InterPro" id="IPR053025">
    <property type="entry name" value="Mito_ATP_Synthase-Asso"/>
</dbReference>
<dbReference type="PANTHER" id="PTHR44873">
    <property type="entry name" value="DNAJ HOMOLOG SUBFAMILY C MEMBER 30, MITOCHONDRIAL"/>
    <property type="match status" value="1"/>
</dbReference>
<dbReference type="Proteomes" id="UP001178508">
    <property type="component" value="Chromosome 10"/>
</dbReference>
<evidence type="ECO:0000313" key="5">
    <source>
        <dbReference type="Proteomes" id="UP001178508"/>
    </source>
</evidence>
<dbReference type="SUPFAM" id="SSF46565">
    <property type="entry name" value="Chaperone J-domain"/>
    <property type="match status" value="1"/>
</dbReference>
<reference evidence="4" key="1">
    <citation type="submission" date="2023-08" db="EMBL/GenBank/DDBJ databases">
        <authorList>
            <person name="Alioto T."/>
            <person name="Alioto T."/>
            <person name="Gomez Garrido J."/>
        </authorList>
    </citation>
    <scope>NUCLEOTIDE SEQUENCE</scope>
</reference>